<evidence type="ECO:0000259" key="20">
    <source>
        <dbReference type="PROSITE" id="PS50968"/>
    </source>
</evidence>
<dbReference type="Proteomes" id="UP000518752">
    <property type="component" value="Unassembled WGS sequence"/>
</dbReference>
<dbReference type="Gene3D" id="4.10.320.10">
    <property type="entry name" value="E3-binding domain"/>
    <property type="match status" value="1"/>
</dbReference>
<comment type="similarity">
    <text evidence="4">Belongs to the 2-oxoacid dehydrogenase family.</text>
</comment>
<keyword evidence="7 19" id="KW-0812">Transmembrane</keyword>
<dbReference type="FunFam" id="2.40.50.100:FF:000013">
    <property type="entry name" value="Dihydrolipoamide acetyltransferase component of pyruvate dehydrogenase complex"/>
    <property type="match status" value="1"/>
</dbReference>
<dbReference type="GO" id="GO:0045333">
    <property type="term" value="P:cellular respiration"/>
    <property type="evidence" value="ECO:0007669"/>
    <property type="project" value="UniProtKB-ARBA"/>
</dbReference>
<feature type="domain" description="Peripheral subunit-binding (PSBD)" evidence="21">
    <location>
        <begin position="741"/>
        <end position="779"/>
    </location>
</feature>
<dbReference type="PANTHER" id="PTHR43341">
    <property type="entry name" value="AMINO ACID PERMEASE"/>
    <property type="match status" value="1"/>
</dbReference>
<accession>A0A8H5HYB9</accession>
<feature type="transmembrane region" description="Helical" evidence="19">
    <location>
        <begin position="115"/>
        <end position="133"/>
    </location>
</feature>
<feature type="transmembrane region" description="Helical" evidence="19">
    <location>
        <begin position="367"/>
        <end position="387"/>
    </location>
</feature>
<keyword evidence="23" id="KW-1185">Reference proteome</keyword>
<feature type="transmembrane region" description="Helical" evidence="19">
    <location>
        <begin position="438"/>
        <end position="457"/>
    </location>
</feature>
<feature type="region of interest" description="Disordered" evidence="18">
    <location>
        <begin position="699"/>
        <end position="738"/>
    </location>
</feature>
<feature type="domain" description="Lipoyl-binding" evidence="20">
    <location>
        <begin position="592"/>
        <end position="667"/>
    </location>
</feature>
<evidence type="ECO:0000256" key="7">
    <source>
        <dbReference type="ARBA" id="ARBA00022692"/>
    </source>
</evidence>
<evidence type="ECO:0000256" key="17">
    <source>
        <dbReference type="ARBA" id="ARBA00042008"/>
    </source>
</evidence>
<dbReference type="PROSITE" id="PS00189">
    <property type="entry name" value="LIPOYL"/>
    <property type="match status" value="1"/>
</dbReference>
<evidence type="ECO:0000256" key="15">
    <source>
        <dbReference type="ARBA" id="ARBA00038880"/>
    </source>
</evidence>
<evidence type="ECO:0000256" key="16">
    <source>
        <dbReference type="ARBA" id="ARBA00039275"/>
    </source>
</evidence>
<sequence>MADEKMAQAMSDEKSLQDSNSFGPTSNDEENEEHTLHRGLKARQISMIALGGAVGTGLIIGSGTALQRGGPLGLLLSYAVMGFTCWCVMIGLGYGTRFVDPAIGFALGWNYLLKYLIVTPNNINASGVVIQYWNTDVNIAVWMVVFIAFIFFVNLLGIRFFGELEFWFSSIKVIALIGLILMGIIIDLGGNPRHDRIGFRYWDHPYGPMGTYLAAKVHNNRLAIFLGFWSAITNALFAYIGTELVGVTVGEAQNPRKTIPMAIRQTFFRILVFYVGGVFVIGLIVPSTDKSLFVATKSKTGAAASPFVVATSLAGIRVLNHVINAAILIFTLSAANSDLYIGSRTLYGLAIEGKAPAIFRRVNRMGVPYPALILCTLFCGLVFLNVATSGAKVFTWGVALVSTFGAITWMCISFSHIRFMKALKAQGVSRDTLPYKAPFQPFASWFAIIFTGIVVLFKGFDAFLPWTTATFITSYIGIPIFIFLWLGYKIVHKTRLIPSRDVDLVTGVPPFVEEYPEDEPTPERRTITFTQYVPGFPGRVLYRAELVITLVFFALSPSSTMFARRVHLLAGRNFFIACLHTSRRAQNSRKVIEPFKLADIGEGIAEVEVIRWNVKPNTTVQAFDPLCEVQSDKASVEITSPFDGVVTEILCKEGEVAKVGSNLCLIEVVKEGAISVESSSAEPQQASPMDEQDQHAVTYPAQTRQVKEEPTPEPPAPRRKHPMDPTFIPDADGSDSHQQVLATPSIRHFARQNGVELSRLAPGSGRDGRIEKRDIEEYLSGAKSTSSAPERSESSSSTVQEDVIIELGRTRYGMWKAMEKSLEIPHFGYSTSLDLTSLHHILPMLNAHIPPQYLRASSDSAPPLAVSPSSVYAPPLPTEVPSTGKYTHLTYLPFLLKTLAKSMVEWPLFRASITPSPPNSSSKPTLTIRPHSDISIALSTPTGLYTPTIQRADMSSIYALSSQLKHLSHLGRQTPSGLTPKEMPKRGGTLTVSNVGAIGAGEFAAPVLVPGGGVAIVALGRAKWVWDVDRSDGLGERRLKIGVSWSADHRVVEGAELAAFVECWRAYVENPEILIADSV</sequence>
<dbReference type="InterPro" id="IPR004167">
    <property type="entry name" value="PSBD"/>
</dbReference>
<evidence type="ECO:0000256" key="4">
    <source>
        <dbReference type="ARBA" id="ARBA00007317"/>
    </source>
</evidence>
<evidence type="ECO:0000313" key="22">
    <source>
        <dbReference type="EMBL" id="KAF5391425.1"/>
    </source>
</evidence>
<organism evidence="22 23">
    <name type="scientific">Collybiopsis confluens</name>
    <dbReference type="NCBI Taxonomy" id="2823264"/>
    <lineage>
        <taxon>Eukaryota</taxon>
        <taxon>Fungi</taxon>
        <taxon>Dikarya</taxon>
        <taxon>Basidiomycota</taxon>
        <taxon>Agaricomycotina</taxon>
        <taxon>Agaricomycetes</taxon>
        <taxon>Agaricomycetidae</taxon>
        <taxon>Agaricales</taxon>
        <taxon>Marasmiineae</taxon>
        <taxon>Omphalotaceae</taxon>
        <taxon>Collybiopsis</taxon>
    </lineage>
</organism>
<dbReference type="PROSITE" id="PS51826">
    <property type="entry name" value="PSBD"/>
    <property type="match status" value="1"/>
</dbReference>
<dbReference type="InterPro" id="IPR004841">
    <property type="entry name" value="AA-permease/SLC12A_dom"/>
</dbReference>
<dbReference type="InterPro" id="IPR000089">
    <property type="entry name" value="Biotin_lipoyl"/>
</dbReference>
<feature type="region of interest" description="Disordered" evidence="18">
    <location>
        <begin position="1"/>
        <end position="36"/>
    </location>
</feature>
<evidence type="ECO:0000256" key="18">
    <source>
        <dbReference type="SAM" id="MobiDB-lite"/>
    </source>
</evidence>
<feature type="transmembrane region" description="Helical" evidence="19">
    <location>
        <begin position="139"/>
        <end position="161"/>
    </location>
</feature>
<evidence type="ECO:0000256" key="2">
    <source>
        <dbReference type="ARBA" id="ARBA00004141"/>
    </source>
</evidence>
<evidence type="ECO:0000256" key="19">
    <source>
        <dbReference type="SAM" id="Phobius"/>
    </source>
</evidence>
<keyword evidence="8" id="KW-0450">Lipoyl</keyword>
<feature type="transmembrane region" description="Helical" evidence="19">
    <location>
        <begin position="307"/>
        <end position="335"/>
    </location>
</feature>
<dbReference type="Gene3D" id="1.20.1740.10">
    <property type="entry name" value="Amino acid/polyamine transporter I"/>
    <property type="match status" value="1"/>
</dbReference>
<keyword evidence="12" id="KW-0496">Mitochondrion</keyword>
<name>A0A8H5HYB9_9AGAR</name>
<feature type="compositionally biased region" description="Polar residues" evidence="18">
    <location>
        <begin position="17"/>
        <end position="26"/>
    </location>
</feature>
<evidence type="ECO:0000256" key="11">
    <source>
        <dbReference type="ARBA" id="ARBA00022989"/>
    </source>
</evidence>
<feature type="region of interest" description="Disordered" evidence="18">
    <location>
        <begin position="779"/>
        <end position="799"/>
    </location>
</feature>
<dbReference type="PROSITE" id="PS50968">
    <property type="entry name" value="BIOTINYL_LIPOYL"/>
    <property type="match status" value="1"/>
</dbReference>
<feature type="transmembrane region" description="Helical" evidence="19">
    <location>
        <begin position="266"/>
        <end position="287"/>
    </location>
</feature>
<dbReference type="Gene3D" id="3.30.559.10">
    <property type="entry name" value="Chloramphenicol acetyltransferase-like domain"/>
    <property type="match status" value="1"/>
</dbReference>
<evidence type="ECO:0000313" key="23">
    <source>
        <dbReference type="Proteomes" id="UP000518752"/>
    </source>
</evidence>
<feature type="compositionally biased region" description="Low complexity" evidence="18">
    <location>
        <begin position="784"/>
        <end position="798"/>
    </location>
</feature>
<protein>
    <recommendedName>
        <fullName evidence="16">Lipoamide acyltransferase component of branched-chain alpha-keto acid dehydrogenase complex, mitochondrial</fullName>
        <ecNumber evidence="15">2.3.1.168</ecNumber>
    </recommendedName>
    <alternativeName>
        <fullName evidence="17">Branched-chain alpha-keto acid dehydrogenase complex component E2</fullName>
    </alternativeName>
</protein>
<keyword evidence="5" id="KW-0813">Transport</keyword>
<keyword evidence="11 19" id="KW-1133">Transmembrane helix</keyword>
<dbReference type="InterPro" id="IPR003016">
    <property type="entry name" value="2-oxoA_DH_lipoyl-BS"/>
</dbReference>
<dbReference type="AlphaFoldDB" id="A0A8H5HYB9"/>
<dbReference type="Gene3D" id="2.40.50.100">
    <property type="match status" value="1"/>
</dbReference>
<feature type="transmembrane region" description="Helical" evidence="19">
    <location>
        <begin position="45"/>
        <end position="66"/>
    </location>
</feature>
<gene>
    <name evidence="22" type="ORF">D9757_001934</name>
</gene>
<proteinExistence type="inferred from homology"/>
<reference evidence="22 23" key="1">
    <citation type="journal article" date="2020" name="ISME J.">
        <title>Uncovering the hidden diversity of litter-decomposition mechanisms in mushroom-forming fungi.</title>
        <authorList>
            <person name="Floudas D."/>
            <person name="Bentzer J."/>
            <person name="Ahren D."/>
            <person name="Johansson T."/>
            <person name="Persson P."/>
            <person name="Tunlid A."/>
        </authorList>
    </citation>
    <scope>NUCLEOTIDE SEQUENCE [LARGE SCALE GENOMIC DNA]</scope>
    <source>
        <strain evidence="22 23">CBS 406.79</strain>
    </source>
</reference>
<keyword evidence="9" id="KW-0809">Transit peptide</keyword>
<dbReference type="InterPro" id="IPR001078">
    <property type="entry name" value="2-oxoacid_DH_actylTfrase"/>
</dbReference>
<dbReference type="InterPro" id="IPR036625">
    <property type="entry name" value="E3-bd_dom_sf"/>
</dbReference>
<dbReference type="EMBL" id="JAACJN010000010">
    <property type="protein sequence ID" value="KAF5391425.1"/>
    <property type="molecule type" value="Genomic_DNA"/>
</dbReference>
<feature type="transmembrane region" description="Helical" evidence="19">
    <location>
        <begin position="173"/>
        <end position="190"/>
    </location>
</feature>
<keyword evidence="14" id="KW-0012">Acyltransferase</keyword>
<dbReference type="SUPFAM" id="SSF47005">
    <property type="entry name" value="Peripheral subunit-binding domain of 2-oxo acid dehydrogenase complex"/>
    <property type="match status" value="1"/>
</dbReference>
<evidence type="ECO:0000256" key="9">
    <source>
        <dbReference type="ARBA" id="ARBA00022946"/>
    </source>
</evidence>
<dbReference type="OrthoDB" id="10062876at2759"/>
<feature type="transmembrane region" description="Helical" evidence="19">
    <location>
        <begin position="222"/>
        <end position="245"/>
    </location>
</feature>
<dbReference type="InterPro" id="IPR050524">
    <property type="entry name" value="APC_YAT"/>
</dbReference>
<evidence type="ECO:0000256" key="8">
    <source>
        <dbReference type="ARBA" id="ARBA00022823"/>
    </source>
</evidence>
<keyword evidence="6" id="KW-0808">Transferase</keyword>
<evidence type="ECO:0000256" key="6">
    <source>
        <dbReference type="ARBA" id="ARBA00022679"/>
    </source>
</evidence>
<dbReference type="SUPFAM" id="SSF52777">
    <property type="entry name" value="CoA-dependent acyltransferases"/>
    <property type="match status" value="1"/>
</dbReference>
<feature type="compositionally biased region" description="Basic and acidic residues" evidence="18">
    <location>
        <begin position="1"/>
        <end position="16"/>
    </location>
</feature>
<comment type="subcellular location">
    <subcellularLocation>
        <location evidence="2">Membrane</location>
        <topology evidence="2">Multi-pass membrane protein</topology>
    </subcellularLocation>
    <subcellularLocation>
        <location evidence="3">Mitochondrion matrix</location>
    </subcellularLocation>
</comment>
<comment type="caution">
    <text evidence="22">The sequence shown here is derived from an EMBL/GenBank/DDBJ whole genome shotgun (WGS) entry which is preliminary data.</text>
</comment>
<dbReference type="Pfam" id="PF02817">
    <property type="entry name" value="E3_binding"/>
    <property type="match status" value="1"/>
</dbReference>
<dbReference type="PANTHER" id="PTHR43341:SF9">
    <property type="entry name" value="DICARBOXYLIC AMINO ACID PERMEASE"/>
    <property type="match status" value="1"/>
</dbReference>
<dbReference type="InterPro" id="IPR011053">
    <property type="entry name" value="Single_hybrid_motif"/>
</dbReference>
<evidence type="ECO:0000256" key="5">
    <source>
        <dbReference type="ARBA" id="ARBA00022448"/>
    </source>
</evidence>
<dbReference type="GO" id="GO:0016020">
    <property type="term" value="C:membrane"/>
    <property type="evidence" value="ECO:0007669"/>
    <property type="project" value="UniProtKB-SubCell"/>
</dbReference>
<keyword evidence="13 19" id="KW-0472">Membrane</keyword>
<evidence type="ECO:0000256" key="1">
    <source>
        <dbReference type="ARBA" id="ARBA00001938"/>
    </source>
</evidence>
<feature type="transmembrane region" description="Helical" evidence="19">
    <location>
        <begin position="546"/>
        <end position="563"/>
    </location>
</feature>
<evidence type="ECO:0000259" key="21">
    <source>
        <dbReference type="PROSITE" id="PS51826"/>
    </source>
</evidence>
<dbReference type="EC" id="2.3.1.168" evidence="15"/>
<dbReference type="GO" id="GO:0005759">
    <property type="term" value="C:mitochondrial matrix"/>
    <property type="evidence" value="ECO:0007669"/>
    <property type="project" value="UniProtKB-SubCell"/>
</dbReference>
<dbReference type="CDD" id="cd06849">
    <property type="entry name" value="lipoyl_domain"/>
    <property type="match status" value="1"/>
</dbReference>
<comment type="cofactor">
    <cofactor evidence="1">
        <name>(R)-lipoate</name>
        <dbReference type="ChEBI" id="CHEBI:83088"/>
    </cofactor>
</comment>
<dbReference type="InterPro" id="IPR023213">
    <property type="entry name" value="CAT-like_dom_sf"/>
</dbReference>
<dbReference type="Pfam" id="PF00324">
    <property type="entry name" value="AA_permease"/>
    <property type="match status" value="1"/>
</dbReference>
<evidence type="ECO:0000256" key="3">
    <source>
        <dbReference type="ARBA" id="ARBA00004305"/>
    </source>
</evidence>
<dbReference type="FunFam" id="1.20.1740.10:FF:000006">
    <property type="entry name" value="General amino acid permease"/>
    <property type="match status" value="1"/>
</dbReference>
<dbReference type="GO" id="GO:0043754">
    <property type="term" value="F:dihydrolipoamide branched chain acyltransferase activity"/>
    <property type="evidence" value="ECO:0007669"/>
    <property type="project" value="UniProtKB-EC"/>
</dbReference>
<dbReference type="Pfam" id="PF00364">
    <property type="entry name" value="Biotin_lipoyl"/>
    <property type="match status" value="1"/>
</dbReference>
<dbReference type="GO" id="GO:0015171">
    <property type="term" value="F:amino acid transmembrane transporter activity"/>
    <property type="evidence" value="ECO:0007669"/>
    <property type="project" value="TreeGrafter"/>
</dbReference>
<keyword evidence="10" id="KW-0029">Amino-acid transport</keyword>
<feature type="transmembrane region" description="Helical" evidence="19">
    <location>
        <begin position="463"/>
        <end position="486"/>
    </location>
</feature>
<evidence type="ECO:0000256" key="12">
    <source>
        <dbReference type="ARBA" id="ARBA00023128"/>
    </source>
</evidence>
<evidence type="ECO:0000256" key="10">
    <source>
        <dbReference type="ARBA" id="ARBA00022970"/>
    </source>
</evidence>
<evidence type="ECO:0000256" key="13">
    <source>
        <dbReference type="ARBA" id="ARBA00023136"/>
    </source>
</evidence>
<dbReference type="SUPFAM" id="SSF51230">
    <property type="entry name" value="Single hybrid motif"/>
    <property type="match status" value="1"/>
</dbReference>
<feature type="transmembrane region" description="Helical" evidence="19">
    <location>
        <begin position="393"/>
        <end position="417"/>
    </location>
</feature>
<dbReference type="Pfam" id="PF00198">
    <property type="entry name" value="2-oxoacid_dh"/>
    <property type="match status" value="1"/>
</dbReference>
<evidence type="ECO:0000256" key="14">
    <source>
        <dbReference type="ARBA" id="ARBA00023315"/>
    </source>
</evidence>
<feature type="transmembrane region" description="Helical" evidence="19">
    <location>
        <begin position="72"/>
        <end position="94"/>
    </location>
</feature>